<dbReference type="Pfam" id="PF00899">
    <property type="entry name" value="ThiF"/>
    <property type="match status" value="1"/>
</dbReference>
<organism evidence="2 3">
    <name type="scientific">Dysgonomonas termitidis</name>
    <dbReference type="NCBI Taxonomy" id="1516126"/>
    <lineage>
        <taxon>Bacteria</taxon>
        <taxon>Pseudomonadati</taxon>
        <taxon>Bacteroidota</taxon>
        <taxon>Bacteroidia</taxon>
        <taxon>Bacteroidales</taxon>
        <taxon>Dysgonomonadaceae</taxon>
        <taxon>Dysgonomonas</taxon>
    </lineage>
</organism>
<dbReference type="PANTHER" id="PTHR10953:SF247">
    <property type="entry name" value="SLL6053 PROTEIN"/>
    <property type="match status" value="1"/>
</dbReference>
<dbReference type="InterPro" id="IPR035985">
    <property type="entry name" value="Ubiquitin-activating_enz"/>
</dbReference>
<dbReference type="SUPFAM" id="SSF69572">
    <property type="entry name" value="Activating enzymes of the ubiquitin-like proteins"/>
    <property type="match status" value="1"/>
</dbReference>
<dbReference type="RefSeq" id="WP_380000911.1">
    <property type="nucleotide sequence ID" value="NZ_JBHSGN010000144.1"/>
</dbReference>
<reference evidence="3" key="1">
    <citation type="journal article" date="2019" name="Int. J. Syst. Evol. Microbiol.">
        <title>The Global Catalogue of Microorganisms (GCM) 10K type strain sequencing project: providing services to taxonomists for standard genome sequencing and annotation.</title>
        <authorList>
            <consortium name="The Broad Institute Genomics Platform"/>
            <consortium name="The Broad Institute Genome Sequencing Center for Infectious Disease"/>
            <person name="Wu L."/>
            <person name="Ma J."/>
        </authorList>
    </citation>
    <scope>NUCLEOTIDE SEQUENCE [LARGE SCALE GENOMIC DNA]</scope>
    <source>
        <strain evidence="3">CCUG 66188</strain>
    </source>
</reference>
<dbReference type="CDD" id="cd01483">
    <property type="entry name" value="E1_enzyme_family"/>
    <property type="match status" value="1"/>
</dbReference>
<dbReference type="NCBIfam" id="TIGR03736">
    <property type="entry name" value="PRTRC_ThiF"/>
    <property type="match status" value="1"/>
</dbReference>
<keyword evidence="3" id="KW-1185">Reference proteome</keyword>
<protein>
    <submittedName>
        <fullName evidence="2">PRTRC system ThiF family protein</fullName>
    </submittedName>
</protein>
<sequence>MKKRYHYTDKYLLNPSHPVTVIMIGCGGTGCRVLTSLAMMDASLQALGHPGLYVTVYDGDIVETPNIGRQLFYECDLSLNKAVVLVSRINRTFGSAWNAVPEHFNKKTAGGANIYISCVDNVKARLEIGEILSKTGNGSYSPYQNPLYWMDYGNMQKTGQAVLGTLQNIEQPKSRKYENISQLPVISERFDLKKIKDKDSGPSCSQAQALSKQDLFINSSLATLGCHILWELLKEGRTDKAGLYLNLENLRANSIPV</sequence>
<dbReference type="Proteomes" id="UP001596023">
    <property type="component" value="Unassembled WGS sequence"/>
</dbReference>
<dbReference type="InterPro" id="IPR022500">
    <property type="entry name" value="PRTRC_ThiF"/>
</dbReference>
<evidence type="ECO:0000313" key="2">
    <source>
        <dbReference type="EMBL" id="MFC4676553.1"/>
    </source>
</evidence>
<name>A0ABV9L449_9BACT</name>
<dbReference type="InterPro" id="IPR045886">
    <property type="entry name" value="ThiF/MoeB/HesA"/>
</dbReference>
<dbReference type="Gene3D" id="3.40.50.720">
    <property type="entry name" value="NAD(P)-binding Rossmann-like Domain"/>
    <property type="match status" value="1"/>
</dbReference>
<dbReference type="PANTHER" id="PTHR10953">
    <property type="entry name" value="UBIQUITIN-ACTIVATING ENZYME E1"/>
    <property type="match status" value="1"/>
</dbReference>
<dbReference type="PROSITE" id="PS51257">
    <property type="entry name" value="PROKAR_LIPOPROTEIN"/>
    <property type="match status" value="1"/>
</dbReference>
<dbReference type="InterPro" id="IPR000594">
    <property type="entry name" value="ThiF_NAD_FAD-bd"/>
</dbReference>
<gene>
    <name evidence="2" type="ORF">ACFO6W_23000</name>
</gene>
<evidence type="ECO:0000313" key="3">
    <source>
        <dbReference type="Proteomes" id="UP001596023"/>
    </source>
</evidence>
<comment type="caution">
    <text evidence="2">The sequence shown here is derived from an EMBL/GenBank/DDBJ whole genome shotgun (WGS) entry which is preliminary data.</text>
</comment>
<evidence type="ECO:0000259" key="1">
    <source>
        <dbReference type="Pfam" id="PF00899"/>
    </source>
</evidence>
<accession>A0ABV9L449</accession>
<dbReference type="EMBL" id="JBHSGN010000144">
    <property type="protein sequence ID" value="MFC4676553.1"/>
    <property type="molecule type" value="Genomic_DNA"/>
</dbReference>
<feature type="domain" description="THIF-type NAD/FAD binding fold" evidence="1">
    <location>
        <begin position="20"/>
        <end position="209"/>
    </location>
</feature>
<proteinExistence type="predicted"/>